<proteinExistence type="predicted"/>
<dbReference type="NCBIfam" id="TIGR03544">
    <property type="entry name" value="DivI1A_domain"/>
    <property type="match status" value="1"/>
</dbReference>
<dbReference type="Proteomes" id="UP000258533">
    <property type="component" value="Unassembled WGS sequence"/>
</dbReference>
<evidence type="ECO:0000313" key="1">
    <source>
        <dbReference type="EMBL" id="RFD77779.1"/>
    </source>
</evidence>
<dbReference type="AlphaFoldDB" id="A0A3E1IXU7"/>
<dbReference type="InterPro" id="IPR019933">
    <property type="entry name" value="DivIVA_domain"/>
</dbReference>
<dbReference type="GO" id="GO:0051301">
    <property type="term" value="P:cell division"/>
    <property type="evidence" value="ECO:0007669"/>
    <property type="project" value="UniProtKB-KW"/>
</dbReference>
<comment type="caution">
    <text evidence="1">The sequence shown here is derived from an EMBL/GenBank/DDBJ whole genome shotgun (WGS) entry which is preliminary data.</text>
</comment>
<dbReference type="Gene3D" id="6.10.250.660">
    <property type="match status" value="1"/>
</dbReference>
<accession>A0A3E1IXU7</accession>
<keyword evidence="1" id="KW-0131">Cell cycle</keyword>
<name>A0A3E1IXU7_GARVA</name>
<protein>
    <submittedName>
        <fullName evidence="1">Cell division protein DivIVA</fullName>
    </submittedName>
</protein>
<evidence type="ECO:0000313" key="2">
    <source>
        <dbReference type="Proteomes" id="UP000258533"/>
    </source>
</evidence>
<organism evidence="1 2">
    <name type="scientific">Gardnerella vaginalis</name>
    <dbReference type="NCBI Taxonomy" id="2702"/>
    <lineage>
        <taxon>Bacteria</taxon>
        <taxon>Bacillati</taxon>
        <taxon>Actinomycetota</taxon>
        <taxon>Actinomycetes</taxon>
        <taxon>Bifidobacteriales</taxon>
        <taxon>Bifidobacteriaceae</taxon>
        <taxon>Gardnerella</taxon>
    </lineage>
</organism>
<dbReference type="EMBL" id="LRTT01000001">
    <property type="protein sequence ID" value="RFD77779.1"/>
    <property type="molecule type" value="Genomic_DNA"/>
</dbReference>
<sequence>MNEMVTLLTPQDVKNMQFAECPGFFGMPNGYDEYEVDQALEKVQETIEILGCECIKAQKTIAVYRAQLEAAGLLPR</sequence>
<gene>
    <name evidence="1" type="ORF">AXE73_04155</name>
</gene>
<keyword evidence="1" id="KW-0132">Cell division</keyword>
<reference evidence="1 2" key="1">
    <citation type="submission" date="2016-02" db="EMBL/GenBank/DDBJ databases">
        <title>Gardnerella vaginalis Subgroups Defined by cpn60 Sequencing and Sialidase Activity in Isolates from Canada, Belgium and Kenya.</title>
        <authorList>
            <person name="Schellenberg J."/>
            <person name="Paramel Jayaprakash T."/>
            <person name="Withana Gamage N."/>
            <person name="Patterson M.H."/>
            <person name="Vaneechoutte M."/>
            <person name="Hill J.E."/>
        </authorList>
    </citation>
    <scope>NUCLEOTIDE SEQUENCE [LARGE SCALE GENOMIC DNA]</scope>
    <source>
        <strain evidence="1 2">N144</strain>
    </source>
</reference>